<dbReference type="Pfam" id="PF00271">
    <property type="entry name" value="Helicase_C"/>
    <property type="match status" value="1"/>
</dbReference>
<evidence type="ECO:0000313" key="6">
    <source>
        <dbReference type="EMBL" id="MFC3210952.1"/>
    </source>
</evidence>
<dbReference type="InterPro" id="IPR014001">
    <property type="entry name" value="Helicase_ATP-bd"/>
</dbReference>
<accession>A0ABV7KNC9</accession>
<protein>
    <submittedName>
        <fullName evidence="6">DEAD/DEAH box helicase</fullName>
    </submittedName>
</protein>
<keyword evidence="1" id="KW-0547">Nucleotide-binding</keyword>
<evidence type="ECO:0000259" key="5">
    <source>
        <dbReference type="PROSITE" id="PS51194"/>
    </source>
</evidence>
<feature type="domain" description="Helicase ATP-binding" evidence="4">
    <location>
        <begin position="121"/>
        <end position="273"/>
    </location>
</feature>
<dbReference type="SMART" id="SM00487">
    <property type="entry name" value="DEXDc"/>
    <property type="match status" value="1"/>
</dbReference>
<dbReference type="PANTHER" id="PTHR30580:SF1">
    <property type="entry name" value="COMF OPERON PROTEIN 1"/>
    <property type="match status" value="1"/>
</dbReference>
<evidence type="ECO:0000256" key="1">
    <source>
        <dbReference type="ARBA" id="ARBA00022741"/>
    </source>
</evidence>
<keyword evidence="6" id="KW-0378">Hydrolase</keyword>
<dbReference type="Pfam" id="PF00270">
    <property type="entry name" value="DEAD"/>
    <property type="match status" value="1"/>
</dbReference>
<dbReference type="PROSITE" id="PS51194">
    <property type="entry name" value="HELICASE_CTER"/>
    <property type="match status" value="1"/>
</dbReference>
<keyword evidence="3" id="KW-0238">DNA-binding</keyword>
<keyword evidence="7" id="KW-1185">Reference proteome</keyword>
<gene>
    <name evidence="6" type="ORF">ACFOEJ_07725</name>
</gene>
<evidence type="ECO:0000313" key="7">
    <source>
        <dbReference type="Proteomes" id="UP001595625"/>
    </source>
</evidence>
<evidence type="ECO:0000256" key="3">
    <source>
        <dbReference type="ARBA" id="ARBA00023125"/>
    </source>
</evidence>
<evidence type="ECO:0000259" key="4">
    <source>
        <dbReference type="PROSITE" id="PS51192"/>
    </source>
</evidence>
<dbReference type="Proteomes" id="UP001595625">
    <property type="component" value="Unassembled WGS sequence"/>
</dbReference>
<comment type="caution">
    <text evidence="6">The sequence shown here is derived from an EMBL/GenBank/DDBJ whole genome shotgun (WGS) entry which is preliminary data.</text>
</comment>
<dbReference type="SMART" id="SM00490">
    <property type="entry name" value="HELICc"/>
    <property type="match status" value="1"/>
</dbReference>
<dbReference type="InterPro" id="IPR027417">
    <property type="entry name" value="P-loop_NTPase"/>
</dbReference>
<sequence length="442" mass="49929">MEALQKFLSGRIWLRDFTPFPQEEIENAIDAGFIAVQKGITEDLKCARCLEQSTEKIVSYNCAKCEAECFYCRHCIRMGRVSSCTDLITWKDPLSLTPHSHSFTWNGELTNLQQLASDELSESLRKNRSHLVYAVCGAGKTELLFPPLHKALSEGKRICIAAPRTDVVLELSPRLKAVFPDTTIHTLYGGSALEEGFAQLVLATTHQLYRFSQAFDLVVVDEADAFPYSYDPALARAVIKSLKADSPIIYVSATPSRKLLKAIPNQSKIFRRFHGHALPVPEYRSLWNYRKSFNANKIPEKLAGWVKLRLEKNEPFMLFFPTIEMIRQAEPLFKWIDNGIEAVHSKDEDRKEKVMKLRNGEIRGVLTSTILERGVTIENIQVGVVGADEEVFSASALIQMAGRAGRSSAFPNGEVIFFHNGISRQMDKARDLIISYNREGRR</sequence>
<dbReference type="EMBL" id="JBHRUJ010000014">
    <property type="protein sequence ID" value="MFC3210952.1"/>
    <property type="molecule type" value="Genomic_DNA"/>
</dbReference>
<organism evidence="6 7">
    <name type="scientific">Planomicrobium okeanokoites</name>
    <name type="common">Planococcus okeanokoites</name>
    <name type="synonym">Flavobacterium okeanokoites</name>
    <dbReference type="NCBI Taxonomy" id="244"/>
    <lineage>
        <taxon>Bacteria</taxon>
        <taxon>Bacillati</taxon>
        <taxon>Bacillota</taxon>
        <taxon>Bacilli</taxon>
        <taxon>Bacillales</taxon>
        <taxon>Caryophanaceae</taxon>
        <taxon>Planomicrobium</taxon>
    </lineage>
</organism>
<evidence type="ECO:0000256" key="2">
    <source>
        <dbReference type="ARBA" id="ARBA00022840"/>
    </source>
</evidence>
<reference evidence="7" key="1">
    <citation type="journal article" date="2019" name="Int. J. Syst. Evol. Microbiol.">
        <title>The Global Catalogue of Microorganisms (GCM) 10K type strain sequencing project: providing services to taxonomists for standard genome sequencing and annotation.</title>
        <authorList>
            <consortium name="The Broad Institute Genomics Platform"/>
            <consortium name="The Broad Institute Genome Sequencing Center for Infectious Disease"/>
            <person name="Wu L."/>
            <person name="Ma J."/>
        </authorList>
    </citation>
    <scope>NUCLEOTIDE SEQUENCE [LARGE SCALE GENOMIC DNA]</scope>
    <source>
        <strain evidence="7">CCM 320</strain>
    </source>
</reference>
<dbReference type="PANTHER" id="PTHR30580">
    <property type="entry name" value="PRIMOSOMAL PROTEIN N"/>
    <property type="match status" value="1"/>
</dbReference>
<keyword evidence="2" id="KW-0067">ATP-binding</keyword>
<proteinExistence type="predicted"/>
<dbReference type="InterPro" id="IPR011545">
    <property type="entry name" value="DEAD/DEAH_box_helicase_dom"/>
</dbReference>
<dbReference type="SUPFAM" id="SSF52540">
    <property type="entry name" value="P-loop containing nucleoside triphosphate hydrolases"/>
    <property type="match status" value="1"/>
</dbReference>
<dbReference type="InterPro" id="IPR001650">
    <property type="entry name" value="Helicase_C-like"/>
</dbReference>
<dbReference type="GO" id="GO:0004386">
    <property type="term" value="F:helicase activity"/>
    <property type="evidence" value="ECO:0007669"/>
    <property type="project" value="UniProtKB-KW"/>
</dbReference>
<dbReference type="PROSITE" id="PS51192">
    <property type="entry name" value="HELICASE_ATP_BIND_1"/>
    <property type="match status" value="1"/>
</dbReference>
<dbReference type="RefSeq" id="WP_117313802.1">
    <property type="nucleotide sequence ID" value="NZ_JBHRUJ010000014.1"/>
</dbReference>
<keyword evidence="6" id="KW-0347">Helicase</keyword>
<dbReference type="Gene3D" id="3.40.50.300">
    <property type="entry name" value="P-loop containing nucleotide triphosphate hydrolases"/>
    <property type="match status" value="2"/>
</dbReference>
<name>A0ABV7KNC9_PLAOK</name>
<feature type="domain" description="Helicase C-terminal" evidence="5">
    <location>
        <begin position="297"/>
        <end position="442"/>
    </location>
</feature>